<dbReference type="InterPro" id="IPR023753">
    <property type="entry name" value="FAD/NAD-binding_dom"/>
</dbReference>
<dbReference type="RefSeq" id="XP_034009843.1">
    <property type="nucleotide sequence ID" value="XM_034158399.1"/>
</dbReference>
<evidence type="ECO:0000313" key="6">
    <source>
        <dbReference type="EMBL" id="KAA8897186.1"/>
    </source>
</evidence>
<sequence>MVDCIKNKSTNDSNPPTIVVVGGSWSGVSVVRSILQQSHPAKVILVSASEQAYNNTAAPRLFVKPELVAQTVVDLRLLEKRKGKHEFELVVGTATKLDVANNELTVDTQSEPIKYDYIVLATGQRSEIHAFKPHGDVRKSVDSVNEISKAIKQAQSICIVGGGATGVEVTGEIAKAYPKKSVTLITGDKDGPLKPFGAKTSQAAEKRLNDLKVTVINKMGEVNGNKVTFKDDESKSKIFDLVIPTFGYTPNTSFIPKQYLDDKDYVNVDDHFKVKGTDNVFATGDCASTTAKSAADINLVQSSVIQNTIKREMFGENISPKQYQTAPLTSLVPVGPDGGVGKLWGWRVPSIFVWYAKGKDFMIPKTESLLT</sequence>
<gene>
    <name evidence="6" type="ORF">DIURU_005419</name>
</gene>
<keyword evidence="2" id="KW-0285">Flavoprotein</keyword>
<dbReference type="OMA" id="SFYWNIA"/>
<evidence type="ECO:0000259" key="5">
    <source>
        <dbReference type="Pfam" id="PF07992"/>
    </source>
</evidence>
<evidence type="ECO:0000256" key="3">
    <source>
        <dbReference type="ARBA" id="ARBA00022827"/>
    </source>
</evidence>
<dbReference type="SUPFAM" id="SSF51905">
    <property type="entry name" value="FAD/NAD(P)-binding domain"/>
    <property type="match status" value="2"/>
</dbReference>
<accession>A0A642UDQ1</accession>
<keyword evidence="7" id="KW-1185">Reference proteome</keyword>
<organism evidence="6 7">
    <name type="scientific">Diutina rugosa</name>
    <name type="common">Yeast</name>
    <name type="synonym">Candida rugosa</name>
    <dbReference type="NCBI Taxonomy" id="5481"/>
    <lineage>
        <taxon>Eukaryota</taxon>
        <taxon>Fungi</taxon>
        <taxon>Dikarya</taxon>
        <taxon>Ascomycota</taxon>
        <taxon>Saccharomycotina</taxon>
        <taxon>Pichiomycetes</taxon>
        <taxon>Debaryomycetaceae</taxon>
        <taxon>Diutina</taxon>
    </lineage>
</organism>
<dbReference type="AlphaFoldDB" id="A0A642UDQ1"/>
<dbReference type="InterPro" id="IPR036188">
    <property type="entry name" value="FAD/NAD-bd_sf"/>
</dbReference>
<dbReference type="GO" id="GO:0004174">
    <property type="term" value="F:electron-transferring-flavoprotein dehydrogenase activity"/>
    <property type="evidence" value="ECO:0007669"/>
    <property type="project" value="TreeGrafter"/>
</dbReference>
<keyword evidence="4" id="KW-0560">Oxidoreductase</keyword>
<comment type="similarity">
    <text evidence="1">Belongs to the FAD-dependent oxidoreductase family.</text>
</comment>
<dbReference type="GO" id="GO:0050660">
    <property type="term" value="F:flavin adenine dinucleotide binding"/>
    <property type="evidence" value="ECO:0007669"/>
    <property type="project" value="TreeGrafter"/>
</dbReference>
<feature type="domain" description="FAD/NAD(P)-binding" evidence="5">
    <location>
        <begin position="17"/>
        <end position="292"/>
    </location>
</feature>
<dbReference type="PANTHER" id="PTHR43735">
    <property type="entry name" value="APOPTOSIS-INDUCING FACTOR 1"/>
    <property type="match status" value="1"/>
</dbReference>
<dbReference type="OrthoDB" id="202203at2759"/>
<dbReference type="PRINTS" id="PR00469">
    <property type="entry name" value="PNDRDTASEII"/>
</dbReference>
<dbReference type="PRINTS" id="PR00368">
    <property type="entry name" value="FADPNR"/>
</dbReference>
<reference evidence="6 7" key="1">
    <citation type="submission" date="2019-07" db="EMBL/GenBank/DDBJ databases">
        <title>Genome assembly of two rare yeast pathogens: Diutina rugosa and Trichomonascus ciferrii.</title>
        <authorList>
            <person name="Mixao V."/>
            <person name="Saus E."/>
            <person name="Hansen A."/>
            <person name="Lass-Flor C."/>
            <person name="Gabaldon T."/>
        </authorList>
    </citation>
    <scope>NUCLEOTIDE SEQUENCE [LARGE SCALE GENOMIC DNA]</scope>
    <source>
        <strain evidence="6 7">CBS 613</strain>
    </source>
</reference>
<dbReference type="EMBL" id="SWFT01000159">
    <property type="protein sequence ID" value="KAA8897186.1"/>
    <property type="molecule type" value="Genomic_DNA"/>
</dbReference>
<comment type="caution">
    <text evidence="6">The sequence shown here is derived from an EMBL/GenBank/DDBJ whole genome shotgun (WGS) entry which is preliminary data.</text>
</comment>
<keyword evidence="3" id="KW-0274">FAD</keyword>
<dbReference type="PANTHER" id="PTHR43735:SF3">
    <property type="entry name" value="FERROPTOSIS SUPPRESSOR PROTEIN 1"/>
    <property type="match status" value="1"/>
</dbReference>
<dbReference type="Proteomes" id="UP000449547">
    <property type="component" value="Unassembled WGS sequence"/>
</dbReference>
<protein>
    <recommendedName>
        <fullName evidence="5">FAD/NAD(P)-binding domain-containing protein</fullName>
    </recommendedName>
</protein>
<dbReference type="GeneID" id="54784070"/>
<evidence type="ECO:0000256" key="1">
    <source>
        <dbReference type="ARBA" id="ARBA00006442"/>
    </source>
</evidence>
<dbReference type="VEuPathDB" id="FungiDB:DIURU_005419"/>
<name>A0A642UDQ1_DIURU</name>
<evidence type="ECO:0000256" key="4">
    <source>
        <dbReference type="ARBA" id="ARBA00023002"/>
    </source>
</evidence>
<proteinExistence type="inferred from homology"/>
<evidence type="ECO:0000313" key="7">
    <source>
        <dbReference type="Proteomes" id="UP000449547"/>
    </source>
</evidence>
<dbReference type="Pfam" id="PF07992">
    <property type="entry name" value="Pyr_redox_2"/>
    <property type="match status" value="1"/>
</dbReference>
<evidence type="ECO:0000256" key="2">
    <source>
        <dbReference type="ARBA" id="ARBA00022630"/>
    </source>
</evidence>
<dbReference type="GO" id="GO:0005737">
    <property type="term" value="C:cytoplasm"/>
    <property type="evidence" value="ECO:0007669"/>
    <property type="project" value="TreeGrafter"/>
</dbReference>
<dbReference type="Gene3D" id="3.50.50.100">
    <property type="match status" value="1"/>
</dbReference>